<dbReference type="PRINTS" id="PR00119">
    <property type="entry name" value="CATATPASE"/>
</dbReference>
<evidence type="ECO:0000256" key="10">
    <source>
        <dbReference type="ARBA" id="ARBA00022837"/>
    </source>
</evidence>
<dbReference type="InterPro" id="IPR004014">
    <property type="entry name" value="ATPase_P-typ_cation-transptr_N"/>
</dbReference>
<sequence length="1208" mass="133435">MGDMSNSDFYAKNQRNEGNHAAGFGCSLMDLRSLMELRGTEAVVKLQEDYGGVEGLCKRLKTSPTEGLAGAQPDLDKRREIFGKNLIPPKKPKTFLQLVWEALQDVTLIILEIAALISLGLSFYHPPGESGGETCGAAAGGVEDEGEADAGWIEGAAILLSVVCVVLVTAFNDWSKEKQFRGLQSRIEQEQKFQVVRGSQVIQLPVADIVVGDIAQIKYGDLLPADGVLIQGNDLKIDESSLTGESDHVRKSADKDPMLLSGTHVMEGSGRMVVTAVGVNSQTGIIFTLLGAGTEEEEKKEKKGKIIKSFILKQDGAAAMEMQPLKSAEGGEADEKERKKVSVSKKEKSVLQGKLTKLAVQIGKAGLLMSAITVIILVLYFAIDNFVMQKRPWMPECTPIYIQYFVKFFIIGVTVLVVAVPEGLPLAVTISLAYSVKKMMKDNNLVRHLDACETMGNATAICSDKTGTLTTNRMTAVQCYVGDVHYKEIPDPGVLPPKSLELLVNAISINSAYTTKILPPDKEGGLPKQVGNKTECGLLGLVLDLKRDYQPIRNQIPEEKLYKVYTFNSVRKSMSTVIKLPDGSFRMYSKGASEIVLKKCSHILNEVGESRVFRPRDKDEMVKKVIEPMACDGLRTICVAYRDFPSDPEPNWEDENNILSDLTAICVVGIEDPVRPEVPDAIQKCQRAGITVRMVTGDNINTARAIAIKCGIIHPGEDFLCIDGKEFNRRIRNEKGEVEQERIDKVWPKLRVLARSSPTDKHTLVKGIIDSTMADQRQVVAVTGDGTNDGPALKKADVGFAMGIAGTDVAKEASDIILTDDNFSSIVKAVMWGRNVYDSISKFLQFQLTVNVVAVIVAFTGACITQDSPLKAVQMLWVNLIMDTFASLALATEPPTESLLRRKPYGRNKPLISSTMTKNILGHGVYQLIIIFTLLFVGEQIFDIDSGRNAPLHSPPSEHYTIIFNTFVMMQLFNEINARKIHGERNVFDGIFRNPIFCSIVFGTFAVQIVIVQFGGKPFSCQPLDLEKWMWCVFLGLGELVWGQVIASIPNSRLRFLRRAGQLTQKDELPEEDVNEENEEIDHAERELRRGQILWFRGLNRIQTQIRVVNAFRSSLYEGLEKPDSRTSIHNFMTHPEFRIEDSTPNIPLIDDTDDDSARRRRKYSSQPSSPNKNNNAIDSGINLTIDTSKSAASSSPASPLHSLETSL</sequence>
<comment type="similarity">
    <text evidence="2 18">Belongs to the cation transport ATPase (P-type) (TC 3.A.3) family. Type IIB subfamily.</text>
</comment>
<evidence type="ECO:0000256" key="6">
    <source>
        <dbReference type="ARBA" id="ARBA00022568"/>
    </source>
</evidence>
<dbReference type="GO" id="GO:0030165">
    <property type="term" value="F:PDZ domain binding"/>
    <property type="evidence" value="ECO:0007669"/>
    <property type="project" value="TreeGrafter"/>
</dbReference>
<dbReference type="NCBIfam" id="TIGR01517">
    <property type="entry name" value="ATPase-IIB_Ca"/>
    <property type="match status" value="1"/>
</dbReference>
<dbReference type="Pfam" id="PF00689">
    <property type="entry name" value="Cation_ATPase_C"/>
    <property type="match status" value="1"/>
</dbReference>
<dbReference type="GO" id="GO:0005516">
    <property type="term" value="F:calmodulin binding"/>
    <property type="evidence" value="ECO:0007669"/>
    <property type="project" value="UniProtKB-KW"/>
</dbReference>
<feature type="transmembrane region" description="Helical" evidence="18">
    <location>
        <begin position="920"/>
        <end position="938"/>
    </location>
</feature>
<keyword evidence="10 18" id="KW-0106">Calcium</keyword>
<evidence type="ECO:0000256" key="17">
    <source>
        <dbReference type="ARBA" id="ARBA00023136"/>
    </source>
</evidence>
<dbReference type="EC" id="7.2.2.10" evidence="18"/>
<feature type="compositionally biased region" description="Low complexity" evidence="19">
    <location>
        <begin position="1189"/>
        <end position="1200"/>
    </location>
</feature>
<dbReference type="InterPro" id="IPR023298">
    <property type="entry name" value="ATPase_P-typ_TM_dom_sf"/>
</dbReference>
<dbReference type="Pfam" id="PF12424">
    <property type="entry name" value="ATP_Ca_trans_C"/>
    <property type="match status" value="1"/>
</dbReference>
<dbReference type="SUPFAM" id="SSF81665">
    <property type="entry name" value="Calcium ATPase, transmembrane domain M"/>
    <property type="match status" value="1"/>
</dbReference>
<feature type="transmembrane region" description="Helical" evidence="18">
    <location>
        <begin position="408"/>
        <end position="434"/>
    </location>
</feature>
<dbReference type="SFLD" id="SFLDG00002">
    <property type="entry name" value="C1.7:_P-type_atpase_like"/>
    <property type="match status" value="1"/>
</dbReference>
<dbReference type="InterPro" id="IPR022141">
    <property type="entry name" value="ATP_Ca_trans_C"/>
</dbReference>
<dbReference type="FunFam" id="1.20.1110.10:FF:000001">
    <property type="entry name" value="Calcium-transporting ATPase"/>
    <property type="match status" value="1"/>
</dbReference>
<keyword evidence="8" id="KW-0479">Metal-binding</keyword>
<comment type="subcellular location">
    <subcellularLocation>
        <location evidence="1">Cell membrane</location>
        <topology evidence="1">Multi-pass membrane protein</topology>
    </subcellularLocation>
    <subcellularLocation>
        <location evidence="18">Membrane</location>
        <topology evidence="18">Multi-pass membrane protein</topology>
    </subcellularLocation>
</comment>
<dbReference type="InterPro" id="IPR023214">
    <property type="entry name" value="HAD_sf"/>
</dbReference>
<dbReference type="Proteomes" id="UP000314980">
    <property type="component" value="Unassembled WGS sequence"/>
</dbReference>
<dbReference type="InterPro" id="IPR059000">
    <property type="entry name" value="ATPase_P-type_domA"/>
</dbReference>
<organism evidence="21 22">
    <name type="scientific">Lates calcarifer</name>
    <name type="common">Barramundi</name>
    <name type="synonym">Holocentrus calcarifer</name>
    <dbReference type="NCBI Taxonomy" id="8187"/>
    <lineage>
        <taxon>Eukaryota</taxon>
        <taxon>Metazoa</taxon>
        <taxon>Chordata</taxon>
        <taxon>Craniata</taxon>
        <taxon>Vertebrata</taxon>
        <taxon>Euteleostomi</taxon>
        <taxon>Actinopterygii</taxon>
        <taxon>Neopterygii</taxon>
        <taxon>Teleostei</taxon>
        <taxon>Neoteleostei</taxon>
        <taxon>Acanthomorphata</taxon>
        <taxon>Carangaria</taxon>
        <taxon>Carangaria incertae sedis</taxon>
        <taxon>Centropomidae</taxon>
        <taxon>Lates</taxon>
    </lineage>
</organism>
<dbReference type="Pfam" id="PF00690">
    <property type="entry name" value="Cation_ATPase_N"/>
    <property type="match status" value="1"/>
</dbReference>
<dbReference type="InterPro" id="IPR023299">
    <property type="entry name" value="ATPase_P-typ_cyto_dom_N"/>
</dbReference>
<evidence type="ECO:0000256" key="8">
    <source>
        <dbReference type="ARBA" id="ARBA00022723"/>
    </source>
</evidence>
<evidence type="ECO:0000256" key="9">
    <source>
        <dbReference type="ARBA" id="ARBA00022741"/>
    </source>
</evidence>
<evidence type="ECO:0000256" key="1">
    <source>
        <dbReference type="ARBA" id="ARBA00004651"/>
    </source>
</evidence>
<dbReference type="Gene3D" id="3.40.1110.10">
    <property type="entry name" value="Calcium-transporting ATPase, cytoplasmic domain N"/>
    <property type="match status" value="1"/>
</dbReference>
<dbReference type="SUPFAM" id="SSF81653">
    <property type="entry name" value="Calcium ATPase, transduction domain A"/>
    <property type="match status" value="1"/>
</dbReference>
<dbReference type="CDD" id="cd02081">
    <property type="entry name" value="P-type_ATPase_Ca_PMCA-like"/>
    <property type="match status" value="1"/>
</dbReference>
<keyword evidence="9 18" id="KW-0547">Nucleotide-binding</keyword>
<evidence type="ECO:0000256" key="15">
    <source>
        <dbReference type="ARBA" id="ARBA00022989"/>
    </source>
</evidence>
<evidence type="ECO:0000256" key="4">
    <source>
        <dbReference type="ARBA" id="ARBA00022475"/>
    </source>
</evidence>
<dbReference type="GO" id="GO:0098978">
    <property type="term" value="C:glutamatergic synapse"/>
    <property type="evidence" value="ECO:0007669"/>
    <property type="project" value="UniProtKB-ARBA"/>
</dbReference>
<evidence type="ECO:0000256" key="16">
    <source>
        <dbReference type="ARBA" id="ARBA00023065"/>
    </source>
</evidence>
<dbReference type="InterPro" id="IPR006408">
    <property type="entry name" value="P-type_ATPase_IIB"/>
</dbReference>
<evidence type="ECO:0000256" key="12">
    <source>
        <dbReference type="ARBA" id="ARBA00022842"/>
    </source>
</evidence>
<keyword evidence="3 18" id="KW-0813">Transport</keyword>
<comment type="function">
    <text evidence="18">Catalyzes the hydrolysis of ATP coupled with the transport of calcium.</text>
</comment>
<reference evidence="21" key="3">
    <citation type="submission" date="2025-09" db="UniProtKB">
        <authorList>
            <consortium name="Ensembl"/>
        </authorList>
    </citation>
    <scope>IDENTIFICATION</scope>
</reference>
<keyword evidence="12" id="KW-0460">Magnesium</keyword>
<evidence type="ECO:0000256" key="2">
    <source>
        <dbReference type="ARBA" id="ARBA00006124"/>
    </source>
</evidence>
<keyword evidence="4" id="KW-1003">Cell membrane</keyword>
<feature type="domain" description="Cation-transporting P-type ATPase N-terminal" evidence="20">
    <location>
        <begin position="49"/>
        <end position="123"/>
    </location>
</feature>
<dbReference type="Pfam" id="PF08282">
    <property type="entry name" value="Hydrolase_3"/>
    <property type="match status" value="1"/>
</dbReference>
<dbReference type="PANTHER" id="PTHR24093:SF377">
    <property type="entry name" value="PLASMA MEMBRANE CALCIUM-TRANSPORTING ATPASE 2"/>
    <property type="match status" value="1"/>
</dbReference>
<dbReference type="Pfam" id="PF13246">
    <property type="entry name" value="Cation_ATPase"/>
    <property type="match status" value="1"/>
</dbReference>
<feature type="transmembrane region" description="Helical" evidence="18">
    <location>
        <begin position="996"/>
        <end position="1016"/>
    </location>
</feature>
<feature type="transmembrane region" description="Helical" evidence="18">
    <location>
        <begin position="958"/>
        <end position="976"/>
    </location>
</feature>
<dbReference type="InterPro" id="IPR008250">
    <property type="entry name" value="ATPase_P-typ_transduc_dom_A_sf"/>
</dbReference>
<dbReference type="InterPro" id="IPR018303">
    <property type="entry name" value="ATPase_P-typ_P_site"/>
</dbReference>
<dbReference type="GO" id="GO:0005388">
    <property type="term" value="F:P-type calcium transporter activity"/>
    <property type="evidence" value="ECO:0007669"/>
    <property type="project" value="UniProtKB-EC"/>
</dbReference>
<reference evidence="21" key="2">
    <citation type="submission" date="2025-08" db="UniProtKB">
        <authorList>
            <consortium name="Ensembl"/>
        </authorList>
    </citation>
    <scope>IDENTIFICATION</scope>
</reference>
<keyword evidence="7 18" id="KW-0812">Transmembrane</keyword>
<keyword evidence="17 18" id="KW-0472">Membrane</keyword>
<dbReference type="PRINTS" id="PR00121">
    <property type="entry name" value="NAKATPASE"/>
</dbReference>
<evidence type="ECO:0000256" key="7">
    <source>
        <dbReference type="ARBA" id="ARBA00022692"/>
    </source>
</evidence>
<dbReference type="FunFam" id="1.20.1110.10:FF:000002">
    <property type="entry name" value="Calcium-transporting ATPase"/>
    <property type="match status" value="1"/>
</dbReference>
<evidence type="ECO:0000256" key="3">
    <source>
        <dbReference type="ARBA" id="ARBA00022448"/>
    </source>
</evidence>
<feature type="region of interest" description="Disordered" evidence="19">
    <location>
        <begin position="1141"/>
        <end position="1208"/>
    </location>
</feature>
<comment type="caution">
    <text evidence="18">Lacks conserved residue(s) required for the propagation of feature annotation.</text>
</comment>
<proteinExistence type="inferred from homology"/>
<dbReference type="SUPFAM" id="SSF56784">
    <property type="entry name" value="HAD-like"/>
    <property type="match status" value="1"/>
</dbReference>
<dbReference type="Pfam" id="PF00122">
    <property type="entry name" value="E1-E2_ATPase"/>
    <property type="match status" value="1"/>
</dbReference>
<comment type="catalytic activity">
    <reaction evidence="18">
        <text>Ca(2+)(in) + ATP + H2O = Ca(2+)(out) + ADP + phosphate + H(+)</text>
        <dbReference type="Rhea" id="RHEA:18105"/>
        <dbReference type="ChEBI" id="CHEBI:15377"/>
        <dbReference type="ChEBI" id="CHEBI:15378"/>
        <dbReference type="ChEBI" id="CHEBI:29108"/>
        <dbReference type="ChEBI" id="CHEBI:30616"/>
        <dbReference type="ChEBI" id="CHEBI:43474"/>
        <dbReference type="ChEBI" id="CHEBI:456216"/>
        <dbReference type="EC" id="7.2.2.10"/>
    </reaction>
</comment>
<keyword evidence="5" id="KW-0597">Phosphoprotein</keyword>
<dbReference type="GO" id="GO:0051480">
    <property type="term" value="P:regulation of cytosolic calcium ion concentration"/>
    <property type="evidence" value="ECO:0007669"/>
    <property type="project" value="TreeGrafter"/>
</dbReference>
<dbReference type="GO" id="GO:0016887">
    <property type="term" value="F:ATP hydrolysis activity"/>
    <property type="evidence" value="ECO:0007669"/>
    <property type="project" value="InterPro"/>
</dbReference>
<keyword evidence="11 18" id="KW-0067">ATP-binding</keyword>
<keyword evidence="16 18" id="KW-0406">Ion transport</keyword>
<dbReference type="SUPFAM" id="SSF81660">
    <property type="entry name" value="Metal cation-transporting ATPase, ATP-binding domain N"/>
    <property type="match status" value="1"/>
</dbReference>
<dbReference type="FunFam" id="1.20.1110.10:FF:000008">
    <property type="entry name" value="Calcium-transporting ATPase"/>
    <property type="match status" value="1"/>
</dbReference>
<dbReference type="PANTHER" id="PTHR24093">
    <property type="entry name" value="CATION TRANSPORTING ATPASE"/>
    <property type="match status" value="1"/>
</dbReference>
<keyword evidence="6 18" id="KW-0109">Calcium transport</keyword>
<keyword evidence="22" id="KW-1185">Reference proteome</keyword>
<evidence type="ECO:0000313" key="22">
    <source>
        <dbReference type="Proteomes" id="UP000314980"/>
    </source>
</evidence>
<dbReference type="Gene3D" id="2.70.150.10">
    <property type="entry name" value="Calcium-transporting ATPase, cytoplasmic transduction domain A"/>
    <property type="match status" value="1"/>
</dbReference>
<evidence type="ECO:0000256" key="5">
    <source>
        <dbReference type="ARBA" id="ARBA00022553"/>
    </source>
</evidence>
<keyword evidence="14" id="KW-1278">Translocase</keyword>
<protein>
    <recommendedName>
        <fullName evidence="18">Calcium-transporting ATPase</fullName>
        <ecNumber evidence="18">7.2.2.10</ecNumber>
    </recommendedName>
</protein>
<dbReference type="FunFam" id="3.40.50.1000:FF:000007">
    <property type="entry name" value="Calcium-transporting ATPase"/>
    <property type="match status" value="1"/>
</dbReference>
<evidence type="ECO:0000256" key="13">
    <source>
        <dbReference type="ARBA" id="ARBA00022860"/>
    </source>
</evidence>
<dbReference type="NCBIfam" id="TIGR01494">
    <property type="entry name" value="ATPase_P-type"/>
    <property type="match status" value="3"/>
</dbReference>
<name>A0A4W6E6D1_LATCA</name>
<dbReference type="Ensembl" id="ENSLCAT00010033384.1">
    <property type="protein sequence ID" value="ENSLCAP00010032626.1"/>
    <property type="gene ID" value="ENSLCAG00010014311.1"/>
</dbReference>
<dbReference type="SFLD" id="SFLDF00027">
    <property type="entry name" value="p-type_atpase"/>
    <property type="match status" value="1"/>
</dbReference>
<dbReference type="InterPro" id="IPR044492">
    <property type="entry name" value="P_typ_ATPase_HD_dom"/>
</dbReference>
<evidence type="ECO:0000256" key="11">
    <source>
        <dbReference type="ARBA" id="ARBA00022840"/>
    </source>
</evidence>
<dbReference type="FunFam" id="2.70.150.10:FF:000001">
    <property type="entry name" value="Calcium-transporting ATPase"/>
    <property type="match status" value="1"/>
</dbReference>
<dbReference type="Gene3D" id="3.40.50.1000">
    <property type="entry name" value="HAD superfamily/HAD-like"/>
    <property type="match status" value="1"/>
</dbReference>
<dbReference type="InterPro" id="IPR001757">
    <property type="entry name" value="P_typ_ATPase"/>
</dbReference>
<feature type="transmembrane region" description="Helical" evidence="18">
    <location>
        <begin position="843"/>
        <end position="864"/>
    </location>
</feature>
<evidence type="ECO:0000259" key="20">
    <source>
        <dbReference type="SMART" id="SM00831"/>
    </source>
</evidence>
<evidence type="ECO:0000256" key="19">
    <source>
        <dbReference type="SAM" id="MobiDB-lite"/>
    </source>
</evidence>
<dbReference type="SFLD" id="SFLDS00003">
    <property type="entry name" value="Haloacid_Dehalogenase"/>
    <property type="match status" value="1"/>
</dbReference>
<dbReference type="GO" id="GO:0098839">
    <property type="term" value="C:postsynaptic density membrane"/>
    <property type="evidence" value="ECO:0007669"/>
    <property type="project" value="TreeGrafter"/>
</dbReference>
<dbReference type="PROSITE" id="PS00154">
    <property type="entry name" value="ATPASE_E1_E2"/>
    <property type="match status" value="1"/>
</dbReference>
<feature type="transmembrane region" description="Helical" evidence="18">
    <location>
        <begin position="1028"/>
        <end position="1049"/>
    </location>
</feature>
<dbReference type="AlphaFoldDB" id="A0A4W6E6D1"/>
<dbReference type="InterPro" id="IPR006068">
    <property type="entry name" value="ATPase_P-typ_cation-transptr_C"/>
</dbReference>
<keyword evidence="13" id="KW-0112">Calmodulin-binding</keyword>
<keyword evidence="15 18" id="KW-1133">Transmembrane helix</keyword>
<reference evidence="22" key="1">
    <citation type="submission" date="2015-09" db="EMBL/GenBank/DDBJ databases">
        <authorList>
            <person name="Sai Rama Sridatta P."/>
        </authorList>
    </citation>
    <scope>NUCLEOTIDE SEQUENCE [LARGE SCALE GENOMIC DNA]</scope>
</reference>
<evidence type="ECO:0000313" key="21">
    <source>
        <dbReference type="Ensembl" id="ENSLCAP00010032626.1"/>
    </source>
</evidence>
<dbReference type="Gene3D" id="1.20.1110.10">
    <property type="entry name" value="Calcium-transporting ATPase, transmembrane domain"/>
    <property type="match status" value="3"/>
</dbReference>
<evidence type="ECO:0000256" key="18">
    <source>
        <dbReference type="RuleBase" id="RU361146"/>
    </source>
</evidence>
<dbReference type="GO" id="GO:0005524">
    <property type="term" value="F:ATP binding"/>
    <property type="evidence" value="ECO:0007669"/>
    <property type="project" value="UniProtKB-KW"/>
</dbReference>
<evidence type="ECO:0000256" key="14">
    <source>
        <dbReference type="ARBA" id="ARBA00022967"/>
    </source>
</evidence>
<dbReference type="FunFam" id="3.40.1110.10:FF:000032">
    <property type="entry name" value="Calcium-transporting ATPase"/>
    <property type="match status" value="1"/>
</dbReference>
<feature type="transmembrane region" description="Helical" evidence="18">
    <location>
        <begin position="365"/>
        <end position="383"/>
    </location>
</feature>
<dbReference type="GeneTree" id="ENSGT00940000166500"/>
<accession>A0A4W6E6D1</accession>
<feature type="compositionally biased region" description="Low complexity" evidence="19">
    <location>
        <begin position="1165"/>
        <end position="1176"/>
    </location>
</feature>
<dbReference type="GO" id="GO:0046872">
    <property type="term" value="F:metal ion binding"/>
    <property type="evidence" value="ECO:0007669"/>
    <property type="project" value="UniProtKB-KW"/>
</dbReference>
<dbReference type="SMART" id="SM00831">
    <property type="entry name" value="Cation_ATPase_N"/>
    <property type="match status" value="1"/>
</dbReference>
<dbReference type="InterPro" id="IPR036412">
    <property type="entry name" value="HAD-like_sf"/>
</dbReference>